<proteinExistence type="predicted"/>
<dbReference type="AlphaFoldDB" id="A0A9D6QJH6"/>
<dbReference type="Proteomes" id="UP000807850">
    <property type="component" value="Unassembled WGS sequence"/>
</dbReference>
<evidence type="ECO:0000313" key="1">
    <source>
        <dbReference type="EMBL" id="MBI3539181.1"/>
    </source>
</evidence>
<name>A0A9D6QJH6_UNCEI</name>
<dbReference type="EMBL" id="JACQAY010000080">
    <property type="protein sequence ID" value="MBI3539181.1"/>
    <property type="molecule type" value="Genomic_DNA"/>
</dbReference>
<comment type="caution">
    <text evidence="1">The sequence shown here is derived from an EMBL/GenBank/DDBJ whole genome shotgun (WGS) entry which is preliminary data.</text>
</comment>
<evidence type="ECO:0000313" key="2">
    <source>
        <dbReference type="Proteomes" id="UP000807850"/>
    </source>
</evidence>
<organism evidence="1 2">
    <name type="scientific">Eiseniibacteriota bacterium</name>
    <dbReference type="NCBI Taxonomy" id="2212470"/>
    <lineage>
        <taxon>Bacteria</taxon>
        <taxon>Candidatus Eiseniibacteriota</taxon>
    </lineage>
</organism>
<protein>
    <recommendedName>
        <fullName evidence="3">Carboxypeptidase regulatory-like domain-containing protein</fullName>
    </recommendedName>
</protein>
<sequence>MPDSAAVASDGSAGAGAVTTAGFTVRHVPNPAYRPPTTMVAALGMALESRLRALDFSHFQIARRGGFTAGGRGPAGRADWDFAAGEETPGGDRLALAASGASDRGRSALRTGRIETRLGALDAELGDVNPVRFAERDASIPGLRGVSLRHAAPNDARWSIAAGGPTPFAGGAAPAVRLAGLGVSELRFDIATLAVTAVGFARAARPAPWGADSNGDTLAGRGGAVTFGWRVPFARGDLEGALGGQAHDLAGQGTIAVSQAVAWRLATPRLVLDVSDRRASRGFRRVAADRIAPEAGGETRWNVQSRFAAGRFEAHCAGVRREGGDPLLAARTVQLGASGGFGRSGWTGGAETAWEDRGAGAERRLTVQIGRFASLAPSFDVRLERSARDGSAARWATTGEVLAPLAGGARAALEPRLGWDAGGIDRGGMAARVTWPLAWATGRLTVSLAGDAARDAGFRARVSEAGIAFAWMPRPRDRANLEARRLDTSSLDLTASYDLELERFMLPSASRPDTGLVRVRVTRGGNGSGLADILVTLDGREFRFTDPDGAVAFDRVAPGIHIVSIDETSLPTNDQVVGVARVFVTVEPGRVVAPVGFTVARPERRSEF</sequence>
<reference evidence="1" key="1">
    <citation type="submission" date="2020-07" db="EMBL/GenBank/DDBJ databases">
        <title>Huge and variable diversity of episymbiotic CPR bacteria and DPANN archaea in groundwater ecosystems.</title>
        <authorList>
            <person name="He C.Y."/>
            <person name="Keren R."/>
            <person name="Whittaker M."/>
            <person name="Farag I.F."/>
            <person name="Doudna J."/>
            <person name="Cate J.H.D."/>
            <person name="Banfield J.F."/>
        </authorList>
    </citation>
    <scope>NUCLEOTIDE SEQUENCE</scope>
    <source>
        <strain evidence="1">NC_groundwater_928_Pr1_S-0.2um_72_17</strain>
    </source>
</reference>
<evidence type="ECO:0008006" key="3">
    <source>
        <dbReference type="Google" id="ProtNLM"/>
    </source>
</evidence>
<accession>A0A9D6QJH6</accession>
<gene>
    <name evidence="1" type="ORF">HY076_02795</name>
</gene>